<proteinExistence type="predicted"/>
<keyword evidence="1" id="KW-0175">Coiled coil</keyword>
<name>A0A2X4RJX0_HAEHA</name>
<protein>
    <submittedName>
        <fullName evidence="2">Uncharacterized protein</fullName>
    </submittedName>
</protein>
<evidence type="ECO:0000313" key="2">
    <source>
        <dbReference type="EMBL" id="SQH97582.1"/>
    </source>
</evidence>
<evidence type="ECO:0000256" key="1">
    <source>
        <dbReference type="SAM" id="Coils"/>
    </source>
</evidence>
<dbReference type="Proteomes" id="UP000248808">
    <property type="component" value="Chromosome 1"/>
</dbReference>
<dbReference type="EMBL" id="LS483458">
    <property type="protein sequence ID" value="SQH97582.1"/>
    <property type="molecule type" value="Genomic_DNA"/>
</dbReference>
<feature type="coiled-coil region" evidence="1">
    <location>
        <begin position="40"/>
        <end position="103"/>
    </location>
</feature>
<dbReference type="GeneID" id="56958083"/>
<dbReference type="KEGG" id="hhz:NCTC10839_01502"/>
<dbReference type="RefSeq" id="WP_111696851.1">
    <property type="nucleotide sequence ID" value="NZ_LS483458.1"/>
</dbReference>
<reference evidence="2 3" key="1">
    <citation type="submission" date="2018-06" db="EMBL/GenBank/DDBJ databases">
        <authorList>
            <consortium name="Pathogen Informatics"/>
            <person name="Doyle S."/>
        </authorList>
    </citation>
    <scope>NUCLEOTIDE SEQUENCE [LARGE SCALE GENOMIC DNA]</scope>
    <source>
        <strain evidence="2 3">NCTC10839</strain>
    </source>
</reference>
<evidence type="ECO:0000313" key="3">
    <source>
        <dbReference type="Proteomes" id="UP000248808"/>
    </source>
</evidence>
<organism evidence="2 3">
    <name type="scientific">Haemophilus haemolyticus</name>
    <dbReference type="NCBI Taxonomy" id="726"/>
    <lineage>
        <taxon>Bacteria</taxon>
        <taxon>Pseudomonadati</taxon>
        <taxon>Pseudomonadota</taxon>
        <taxon>Gammaproteobacteria</taxon>
        <taxon>Pasteurellales</taxon>
        <taxon>Pasteurellaceae</taxon>
        <taxon>Haemophilus</taxon>
    </lineage>
</organism>
<gene>
    <name evidence="2" type="ORF">NCTC10839_01502</name>
</gene>
<dbReference type="AlphaFoldDB" id="A0A2X4RJX0"/>
<sequence length="121" mass="13222">MTVNAKDNIVAFAKQVGADYKELRELLQRLGNVPTNAVTAEQLQAQLTQFENKLKGGELVENLDTLFEIAQKINSIVSDNAVAQSLTETLNSIKNRIETLETNATLDLLTVYTNAKNGVSA</sequence>
<accession>A0A2X4RJX0</accession>